<gene>
    <name evidence="1" type="ORF">R16034_00843</name>
</gene>
<evidence type="ECO:0008006" key="3">
    <source>
        <dbReference type="Google" id="ProtNLM"/>
    </source>
</evidence>
<name>A0AB72X486_9RALS</name>
<accession>A0AB72X486</accession>
<evidence type="ECO:0000313" key="1">
    <source>
        <dbReference type="EMBL" id="CAJ0737774.1"/>
    </source>
</evidence>
<dbReference type="RefSeq" id="WP_316898767.1">
    <property type="nucleotide sequence ID" value="NZ_CATWHI010000001.1"/>
</dbReference>
<keyword evidence="2" id="KW-1185">Reference proteome</keyword>
<dbReference type="PROSITE" id="PS51257">
    <property type="entry name" value="PROKAR_LIPOPROTEIN"/>
    <property type="match status" value="1"/>
</dbReference>
<dbReference type="AlphaFoldDB" id="A0AB72X486"/>
<proteinExistence type="predicted"/>
<evidence type="ECO:0000313" key="2">
    <source>
        <dbReference type="Proteomes" id="UP001189225"/>
    </source>
</evidence>
<dbReference type="Proteomes" id="UP001189225">
    <property type="component" value="Unassembled WGS sequence"/>
</dbReference>
<protein>
    <recommendedName>
        <fullName evidence="3">Lipoprotein</fullName>
    </recommendedName>
</protein>
<reference evidence="1 2" key="1">
    <citation type="submission" date="2023-07" db="EMBL/GenBank/DDBJ databases">
        <authorList>
            <person name="Peeters C."/>
        </authorList>
    </citation>
    <scope>NUCLEOTIDE SEQUENCE [LARGE SCALE GENOMIC DNA]</scope>
    <source>
        <strain evidence="1 2">R-16034</strain>
    </source>
</reference>
<sequence>MKKASAAAFAALALAGCGDDASRSTAEKAPEVPARFACNEEGVRPYRHDMLSISDEVEVCNSMQASEGKLPSVQFFQDMSKAVAAFKIKGSKDDARELSYQLMNVIEARGQSSADDATKYKTIDMVFKMFNGWNGRITPRDVNVFLRNSGSLAHKLSDDGLIQSMAMVMENKKAAGL</sequence>
<organism evidence="1 2">
    <name type="scientific">Ralstonia edaphi</name>
    <dbReference type="NCBI Taxonomy" id="3058599"/>
    <lineage>
        <taxon>Bacteria</taxon>
        <taxon>Pseudomonadati</taxon>
        <taxon>Pseudomonadota</taxon>
        <taxon>Betaproteobacteria</taxon>
        <taxon>Burkholderiales</taxon>
        <taxon>Burkholderiaceae</taxon>
        <taxon>Ralstonia</taxon>
    </lineage>
</organism>
<comment type="caution">
    <text evidence="1">The sequence shown here is derived from an EMBL/GenBank/DDBJ whole genome shotgun (WGS) entry which is preliminary data.</text>
</comment>
<dbReference type="EMBL" id="CATWHI010000001">
    <property type="protein sequence ID" value="CAJ0737774.1"/>
    <property type="molecule type" value="Genomic_DNA"/>
</dbReference>